<dbReference type="AlphaFoldDB" id="A0A180G1P8"/>
<name>A0A180G1P8_PUCT1</name>
<feature type="region of interest" description="Disordered" evidence="1">
    <location>
        <begin position="37"/>
        <end position="65"/>
    </location>
</feature>
<protein>
    <submittedName>
        <fullName evidence="2 3">Uncharacterized protein</fullName>
    </submittedName>
</protein>
<evidence type="ECO:0000313" key="2">
    <source>
        <dbReference type="EMBL" id="OAV86544.1"/>
    </source>
</evidence>
<evidence type="ECO:0000313" key="4">
    <source>
        <dbReference type="Proteomes" id="UP000005240"/>
    </source>
</evidence>
<dbReference type="EnsemblFungi" id="PTTG_07318-t43_1">
    <property type="protein sequence ID" value="PTTG_07318-t43_1-p1"/>
    <property type="gene ID" value="PTTG_07318"/>
</dbReference>
<reference evidence="3 4" key="3">
    <citation type="journal article" date="2017" name="G3 (Bethesda)">
        <title>Comparative analysis highlights variable genome content of wheat rusts and divergence of the mating loci.</title>
        <authorList>
            <person name="Cuomo C.A."/>
            <person name="Bakkeren G."/>
            <person name="Khalil H.B."/>
            <person name="Panwar V."/>
            <person name="Joly D."/>
            <person name="Linning R."/>
            <person name="Sakthikumar S."/>
            <person name="Song X."/>
            <person name="Adiconis X."/>
            <person name="Fan L."/>
            <person name="Goldberg J.M."/>
            <person name="Levin J.Z."/>
            <person name="Young S."/>
            <person name="Zeng Q."/>
            <person name="Anikster Y."/>
            <person name="Bruce M."/>
            <person name="Wang M."/>
            <person name="Yin C."/>
            <person name="McCallum B."/>
            <person name="Szabo L.J."/>
            <person name="Hulbert S."/>
            <person name="Chen X."/>
            <person name="Fellers J.P."/>
        </authorList>
    </citation>
    <scope>NUCLEOTIDE SEQUENCE</scope>
    <source>
        <strain evidence="4">Isolate 1-1 / race 1 (BBBD)</strain>
        <strain evidence="3">isolate 1-1 / race 1 (BBBD)</strain>
    </source>
</reference>
<accession>A0A180G1P8</accession>
<dbReference type="EMBL" id="ADAS02001029">
    <property type="protein sequence ID" value="OAV86544.1"/>
    <property type="molecule type" value="Genomic_DNA"/>
</dbReference>
<reference evidence="2" key="1">
    <citation type="submission" date="2009-11" db="EMBL/GenBank/DDBJ databases">
        <authorList>
            <consortium name="The Broad Institute Genome Sequencing Platform"/>
            <person name="Ward D."/>
            <person name="Feldgarden M."/>
            <person name="Earl A."/>
            <person name="Young S.K."/>
            <person name="Zeng Q."/>
            <person name="Koehrsen M."/>
            <person name="Alvarado L."/>
            <person name="Berlin A."/>
            <person name="Bochicchio J."/>
            <person name="Borenstein D."/>
            <person name="Chapman S.B."/>
            <person name="Chen Z."/>
            <person name="Engels R."/>
            <person name="Freedman E."/>
            <person name="Gellesch M."/>
            <person name="Goldberg J."/>
            <person name="Griggs A."/>
            <person name="Gujja S."/>
            <person name="Heilman E."/>
            <person name="Heiman D."/>
            <person name="Hepburn T."/>
            <person name="Howarth C."/>
            <person name="Jen D."/>
            <person name="Larson L."/>
            <person name="Lewis B."/>
            <person name="Mehta T."/>
            <person name="Park D."/>
            <person name="Pearson M."/>
            <person name="Roberts A."/>
            <person name="Saif S."/>
            <person name="Shea T."/>
            <person name="Shenoy N."/>
            <person name="Sisk P."/>
            <person name="Stolte C."/>
            <person name="Sykes S."/>
            <person name="Thomson T."/>
            <person name="Walk T."/>
            <person name="White J."/>
            <person name="Yandava C."/>
            <person name="Izard J."/>
            <person name="Baranova O.V."/>
            <person name="Blanton J.M."/>
            <person name="Tanner A.C."/>
            <person name="Dewhirst F.E."/>
            <person name="Haas B."/>
            <person name="Nusbaum C."/>
            <person name="Birren B."/>
        </authorList>
    </citation>
    <scope>NUCLEOTIDE SEQUENCE [LARGE SCALE GENOMIC DNA]</scope>
    <source>
        <strain evidence="2">1-1 BBBD Race 1</strain>
    </source>
</reference>
<proteinExistence type="predicted"/>
<dbReference type="VEuPathDB" id="FungiDB:PTTG_07318"/>
<evidence type="ECO:0000256" key="1">
    <source>
        <dbReference type="SAM" id="MobiDB-lite"/>
    </source>
</evidence>
<reference evidence="2" key="2">
    <citation type="submission" date="2016-05" db="EMBL/GenBank/DDBJ databases">
        <title>Comparative analysis highlights variable genome content of wheat rusts and divergence of the mating loci.</title>
        <authorList>
            <person name="Cuomo C.A."/>
            <person name="Bakkeren G."/>
            <person name="Szabo L."/>
            <person name="Khalil H."/>
            <person name="Joly D."/>
            <person name="Goldberg J."/>
            <person name="Young S."/>
            <person name="Zeng Q."/>
            <person name="Fellers J."/>
        </authorList>
    </citation>
    <scope>NUCLEOTIDE SEQUENCE [LARGE SCALE GENOMIC DNA]</scope>
    <source>
        <strain evidence="2">1-1 BBBD Race 1</strain>
    </source>
</reference>
<keyword evidence="4" id="KW-1185">Reference proteome</keyword>
<organism evidence="2">
    <name type="scientific">Puccinia triticina (isolate 1-1 / race 1 (BBBD))</name>
    <name type="common">Brown leaf rust fungus</name>
    <dbReference type="NCBI Taxonomy" id="630390"/>
    <lineage>
        <taxon>Eukaryota</taxon>
        <taxon>Fungi</taxon>
        <taxon>Dikarya</taxon>
        <taxon>Basidiomycota</taxon>
        <taxon>Pucciniomycotina</taxon>
        <taxon>Pucciniomycetes</taxon>
        <taxon>Pucciniales</taxon>
        <taxon>Pucciniaceae</taxon>
        <taxon>Puccinia</taxon>
    </lineage>
</organism>
<evidence type="ECO:0000313" key="3">
    <source>
        <dbReference type="EnsemblFungi" id="PTTG_07318-t43_1-p1"/>
    </source>
</evidence>
<reference evidence="3" key="4">
    <citation type="submission" date="2025-05" db="UniProtKB">
        <authorList>
            <consortium name="EnsemblFungi"/>
        </authorList>
    </citation>
    <scope>IDENTIFICATION</scope>
    <source>
        <strain evidence="3">isolate 1-1 / race 1 (BBBD)</strain>
    </source>
</reference>
<dbReference type="Proteomes" id="UP000005240">
    <property type="component" value="Unassembled WGS sequence"/>
</dbReference>
<feature type="compositionally biased region" description="Low complexity" evidence="1">
    <location>
        <begin position="49"/>
        <end position="60"/>
    </location>
</feature>
<gene>
    <name evidence="2" type="ORF">PTTG_07318</name>
</gene>
<sequence length="81" mass="8897">MYTGPALSAAELDHHQPNFPSWLLTLDPAHSTYHSLPEELLAGPGGRVSSPNNDNNNNGDECSDNENFRIISVKVMLGEEY</sequence>